<organism evidence="3">
    <name type="scientific">hydrothermal vent metagenome</name>
    <dbReference type="NCBI Taxonomy" id="652676"/>
    <lineage>
        <taxon>unclassified sequences</taxon>
        <taxon>metagenomes</taxon>
        <taxon>ecological metagenomes</taxon>
    </lineage>
</organism>
<gene>
    <name evidence="3" type="ORF">MNBD_PLANCTO03-738</name>
</gene>
<keyword evidence="2" id="KW-0812">Transmembrane</keyword>
<proteinExistence type="predicted"/>
<dbReference type="EMBL" id="UOGK01000744">
    <property type="protein sequence ID" value="VAX42744.1"/>
    <property type="molecule type" value="Genomic_DNA"/>
</dbReference>
<feature type="compositionally biased region" description="Basic and acidic residues" evidence="1">
    <location>
        <begin position="137"/>
        <end position="147"/>
    </location>
</feature>
<keyword evidence="2" id="KW-0472">Membrane</keyword>
<evidence type="ECO:0000313" key="3">
    <source>
        <dbReference type="EMBL" id="VAX42744.1"/>
    </source>
</evidence>
<feature type="transmembrane region" description="Helical" evidence="2">
    <location>
        <begin position="12"/>
        <end position="32"/>
    </location>
</feature>
<feature type="transmembrane region" description="Helical" evidence="2">
    <location>
        <begin position="38"/>
        <end position="56"/>
    </location>
</feature>
<feature type="transmembrane region" description="Helical" evidence="2">
    <location>
        <begin position="92"/>
        <end position="113"/>
    </location>
</feature>
<reference evidence="3" key="1">
    <citation type="submission" date="2018-06" db="EMBL/GenBank/DDBJ databases">
        <authorList>
            <person name="Zhirakovskaya E."/>
        </authorList>
    </citation>
    <scope>NUCLEOTIDE SEQUENCE</scope>
</reference>
<evidence type="ECO:0000256" key="1">
    <source>
        <dbReference type="SAM" id="MobiDB-lite"/>
    </source>
</evidence>
<keyword evidence="2" id="KW-1133">Transmembrane helix</keyword>
<dbReference type="AlphaFoldDB" id="A0A3B1E164"/>
<feature type="non-terminal residue" evidence="3">
    <location>
        <position position="1"/>
    </location>
</feature>
<evidence type="ECO:0000256" key="2">
    <source>
        <dbReference type="SAM" id="Phobius"/>
    </source>
</evidence>
<protein>
    <submittedName>
        <fullName evidence="3">Uncharacterized protein</fullName>
    </submittedName>
</protein>
<accession>A0A3B1E164</accession>
<name>A0A3B1E164_9ZZZZ</name>
<sequence length="159" mass="16505">GHVFAAGFLRLVDLGVMSARFVVAGSIVGVAFGWEEAVLVASAYYIIGMVSPFGMLGAREMGAAWMAGVMGLTATTGQSAKEIADSLTPLVLFITGTEAVVLLAGAAAGTAWLRPDRLLRKPPEETPVSEKTPSTPDESHSEPRTSVRGDASPTESTPD</sequence>
<feature type="region of interest" description="Disordered" evidence="1">
    <location>
        <begin position="116"/>
        <end position="159"/>
    </location>
</feature>